<dbReference type="Proteomes" id="UP000031278">
    <property type="component" value="Unassembled WGS sequence"/>
</dbReference>
<accession>A0A0B9GTW3</accession>
<protein>
    <submittedName>
        <fullName evidence="2">Uncharacterized protein</fullName>
    </submittedName>
</protein>
<organism evidence="2 3">
    <name type="scientific">Photobacterium gaetbulicola</name>
    <dbReference type="NCBI Taxonomy" id="1295392"/>
    <lineage>
        <taxon>Bacteria</taxon>
        <taxon>Pseudomonadati</taxon>
        <taxon>Pseudomonadota</taxon>
        <taxon>Gammaproteobacteria</taxon>
        <taxon>Vibrionales</taxon>
        <taxon>Vibrionaceae</taxon>
        <taxon>Photobacterium</taxon>
    </lineage>
</organism>
<evidence type="ECO:0000313" key="3">
    <source>
        <dbReference type="Proteomes" id="UP000031278"/>
    </source>
</evidence>
<sequence length="89" mass="10166">MTEYQKNKVKEEAPSWVLSFLITLLLTMQLTVRADDISAQKIDIVGGETLYAWDNSWQPVDTEQHIHRMPNKAESPSAREQQGAGHDDR</sequence>
<gene>
    <name evidence="2" type="ORF">RJ45_18775</name>
</gene>
<dbReference type="AlphaFoldDB" id="A0A0B9GTW3"/>
<name>A0A0B9GTW3_9GAMM</name>
<proteinExistence type="predicted"/>
<feature type="region of interest" description="Disordered" evidence="1">
    <location>
        <begin position="62"/>
        <end position="89"/>
    </location>
</feature>
<evidence type="ECO:0000313" key="2">
    <source>
        <dbReference type="EMBL" id="KHT62201.1"/>
    </source>
</evidence>
<dbReference type="RefSeq" id="WP_039465902.1">
    <property type="nucleotide sequence ID" value="NZ_JWLZ01000182.1"/>
</dbReference>
<dbReference type="EMBL" id="JWLZ01000182">
    <property type="protein sequence ID" value="KHT62201.1"/>
    <property type="molecule type" value="Genomic_DNA"/>
</dbReference>
<reference evidence="2 3" key="1">
    <citation type="submission" date="2014-12" db="EMBL/GenBank/DDBJ databases">
        <title>Genome sequencing of Photobacterium gaetbulicola AD005a.</title>
        <authorList>
            <person name="Adrian T.G.S."/>
            <person name="Chan K.G."/>
        </authorList>
    </citation>
    <scope>NUCLEOTIDE SEQUENCE [LARGE SCALE GENOMIC DNA]</scope>
    <source>
        <strain evidence="2 3">AD005a</strain>
    </source>
</reference>
<evidence type="ECO:0000256" key="1">
    <source>
        <dbReference type="SAM" id="MobiDB-lite"/>
    </source>
</evidence>
<comment type="caution">
    <text evidence="2">The sequence shown here is derived from an EMBL/GenBank/DDBJ whole genome shotgun (WGS) entry which is preliminary data.</text>
</comment>